<feature type="domain" description="DUF2470" evidence="1">
    <location>
        <begin position="166"/>
        <end position="237"/>
    </location>
</feature>
<reference evidence="3 4" key="1">
    <citation type="submission" date="2016-12" db="EMBL/GenBank/DDBJ databases">
        <authorList>
            <person name="Song W.-J."/>
            <person name="Kurnit D.M."/>
        </authorList>
    </citation>
    <scope>NUCLEOTIDE SEQUENCE [LARGE SCALE GENOMIC DNA]</scope>
    <source>
        <strain evidence="3 4">DSM 19599</strain>
    </source>
</reference>
<sequence length="248" mass="26098">MTEDAFIPALAARTLIRNARHGSLATLATEDGTPYASLASVATLPDGTPVTLISTLALHTRNAAADARASLLVTDGTRIDPLAGARVTLLGHLRPVEEAGVELARRRFLARHPSAAGYATFKDFAFWRLDVERAHLVAGFGRINALAPADVLVDPALAGVFAENEAGAVAHMNEDHRDAIARYATVLLGLEAGDWTMTGADAYGIDMMTADGVRTARLDFPEPATAPNALHMTLVDLARKAKAQAAAA</sequence>
<dbReference type="InterPro" id="IPR037119">
    <property type="entry name" value="Haem_oxidase_HugZ-like_sf"/>
</dbReference>
<dbReference type="EMBL" id="FRXO01000001">
    <property type="protein sequence ID" value="SHO61080.1"/>
    <property type="molecule type" value="Genomic_DNA"/>
</dbReference>
<dbReference type="PANTHER" id="PTHR13343">
    <property type="entry name" value="CREG1 PROTEIN"/>
    <property type="match status" value="1"/>
</dbReference>
<dbReference type="SUPFAM" id="SSF50475">
    <property type="entry name" value="FMN-binding split barrel"/>
    <property type="match status" value="1"/>
</dbReference>
<gene>
    <name evidence="3" type="ORF">SAMN02745172_00555</name>
</gene>
<evidence type="ECO:0000313" key="4">
    <source>
        <dbReference type="Proteomes" id="UP000186406"/>
    </source>
</evidence>
<dbReference type="Proteomes" id="UP000186406">
    <property type="component" value="Unassembled WGS sequence"/>
</dbReference>
<dbReference type="Pfam" id="PF10615">
    <property type="entry name" value="DUF2470"/>
    <property type="match status" value="1"/>
</dbReference>
<evidence type="ECO:0000259" key="2">
    <source>
        <dbReference type="Pfam" id="PF13883"/>
    </source>
</evidence>
<keyword evidence="4" id="KW-1185">Reference proteome</keyword>
<dbReference type="Pfam" id="PF13883">
    <property type="entry name" value="CREG_beta-barrel"/>
    <property type="match status" value="1"/>
</dbReference>
<proteinExistence type="predicted"/>
<dbReference type="Gene3D" id="3.20.180.10">
    <property type="entry name" value="PNP-oxidase-like"/>
    <property type="match status" value="1"/>
</dbReference>
<dbReference type="InterPro" id="IPR019595">
    <property type="entry name" value="DUF2470"/>
</dbReference>
<dbReference type="InterPro" id="IPR012349">
    <property type="entry name" value="Split_barrel_FMN-bd"/>
</dbReference>
<dbReference type="RefSeq" id="WP_073625633.1">
    <property type="nucleotide sequence ID" value="NZ_FRXO01000001.1"/>
</dbReference>
<evidence type="ECO:0000313" key="3">
    <source>
        <dbReference type="EMBL" id="SHO61080.1"/>
    </source>
</evidence>
<dbReference type="Gene3D" id="2.30.110.10">
    <property type="entry name" value="Electron Transport, Fmn-binding Protein, Chain A"/>
    <property type="match status" value="1"/>
</dbReference>
<accession>A0A1M7Z8H5</accession>
<dbReference type="OrthoDB" id="9814594at2"/>
<protein>
    <submittedName>
        <fullName evidence="3">Uncharacterized protein</fullName>
    </submittedName>
</protein>
<evidence type="ECO:0000259" key="1">
    <source>
        <dbReference type="Pfam" id="PF10615"/>
    </source>
</evidence>
<dbReference type="InterPro" id="IPR055343">
    <property type="entry name" value="CREG_beta-barrel"/>
</dbReference>
<name>A0A1M7Z8H5_9HYPH</name>
<feature type="domain" description="CREG-like beta-barrel" evidence="2">
    <location>
        <begin position="9"/>
        <end position="145"/>
    </location>
</feature>
<organism evidence="3 4">
    <name type="scientific">Pseudoxanthobacter soli DSM 19599</name>
    <dbReference type="NCBI Taxonomy" id="1123029"/>
    <lineage>
        <taxon>Bacteria</taxon>
        <taxon>Pseudomonadati</taxon>
        <taxon>Pseudomonadota</taxon>
        <taxon>Alphaproteobacteria</taxon>
        <taxon>Hyphomicrobiales</taxon>
        <taxon>Segnochrobactraceae</taxon>
        <taxon>Pseudoxanthobacter</taxon>
    </lineage>
</organism>
<dbReference type="GO" id="GO:0005737">
    <property type="term" value="C:cytoplasm"/>
    <property type="evidence" value="ECO:0007669"/>
    <property type="project" value="UniProtKB-ARBA"/>
</dbReference>
<dbReference type="PANTHER" id="PTHR13343:SF17">
    <property type="entry name" value="CELLULAR REPRESSOR OF E1A-STIMULATED GENES, ISOFORM A"/>
    <property type="match status" value="1"/>
</dbReference>
<dbReference type="AlphaFoldDB" id="A0A1M7Z8H5"/>
<dbReference type="STRING" id="1123029.SAMN02745172_00555"/>